<dbReference type="PANTHER" id="PTHR43792">
    <property type="entry name" value="GNAT FAMILY, PUTATIVE (AFU_ORTHOLOGUE AFUA_3G00765)-RELATED-RELATED"/>
    <property type="match status" value="1"/>
</dbReference>
<dbReference type="EMBL" id="PPTA01000001">
    <property type="protein sequence ID" value="TFB07789.1"/>
    <property type="molecule type" value="Genomic_DNA"/>
</dbReference>
<keyword evidence="3" id="KW-1185">Reference proteome</keyword>
<dbReference type="InterPro" id="IPR051531">
    <property type="entry name" value="N-acetyltransferase"/>
</dbReference>
<dbReference type="RefSeq" id="XP_073563990.1">
    <property type="nucleotide sequence ID" value="XM_073697629.1"/>
</dbReference>
<sequence>MTEETLQFAPILHTERLTLTLIDFSKQSDEETFLKLLKLMASDLLHVTDQEATANAQAALAFYRSRGRIQPAILGGGRRATQPAIWLVRLGADAPHGECIGAVYVVQRSPMPDQLWILDPEHRGRGYATEAAGKVLGYFRDDLGVRDMMALVHPASPKSPRVAGRLGYVPVEGGVMFEDGVTRLLLYVLPSARPLPKGFVFRRFGDPE</sequence>
<dbReference type="InterPro" id="IPR000182">
    <property type="entry name" value="GNAT_dom"/>
</dbReference>
<dbReference type="InterPro" id="IPR016181">
    <property type="entry name" value="Acyl_CoA_acyltransferase"/>
</dbReference>
<dbReference type="PANTHER" id="PTHR43792:SF16">
    <property type="entry name" value="N-ACETYLTRANSFERASE DOMAIN-CONTAINING PROTEIN"/>
    <property type="match status" value="1"/>
</dbReference>
<reference evidence="2 3" key="1">
    <citation type="submission" date="2018-01" db="EMBL/GenBank/DDBJ databases">
        <title>Genome characterization of the sugarcane-associated fungus Trichoderma ghanense CCMA-1212 and their application in lignocelulose bioconversion.</title>
        <authorList>
            <person name="Steindorff A.S."/>
            <person name="Mendes T.D."/>
            <person name="Vilela E.S.D."/>
            <person name="Rodrigues D.S."/>
            <person name="Formighieri E.F."/>
            <person name="Melo I.S."/>
            <person name="Favaro L.C.L."/>
        </authorList>
    </citation>
    <scope>NUCLEOTIDE SEQUENCE [LARGE SCALE GENOMIC DNA]</scope>
    <source>
        <strain evidence="2 3">CCMA-1212</strain>
    </source>
</reference>
<dbReference type="Gene3D" id="3.40.630.30">
    <property type="match status" value="1"/>
</dbReference>
<evidence type="ECO:0000259" key="1">
    <source>
        <dbReference type="Pfam" id="PF13302"/>
    </source>
</evidence>
<protein>
    <recommendedName>
        <fullName evidence="1">N-acetyltransferase domain-containing protein</fullName>
    </recommendedName>
</protein>
<accession>A0ABY2HIE7</accession>
<dbReference type="CDD" id="cd04301">
    <property type="entry name" value="NAT_SF"/>
    <property type="match status" value="1"/>
</dbReference>
<evidence type="ECO:0000313" key="2">
    <source>
        <dbReference type="EMBL" id="TFB07789.1"/>
    </source>
</evidence>
<dbReference type="SUPFAM" id="SSF55729">
    <property type="entry name" value="Acyl-CoA N-acyltransferases (Nat)"/>
    <property type="match status" value="1"/>
</dbReference>
<gene>
    <name evidence="2" type="ORF">CCMA1212_000144</name>
</gene>
<dbReference type="GeneID" id="300572079"/>
<name>A0ABY2HIE7_9HYPO</name>
<comment type="caution">
    <text evidence="2">The sequence shown here is derived from an EMBL/GenBank/DDBJ whole genome shotgun (WGS) entry which is preliminary data.</text>
</comment>
<proteinExistence type="predicted"/>
<evidence type="ECO:0000313" key="3">
    <source>
        <dbReference type="Proteomes" id="UP001642720"/>
    </source>
</evidence>
<organism evidence="2 3">
    <name type="scientific">Trichoderma ghanense</name>
    <dbReference type="NCBI Taxonomy" id="65468"/>
    <lineage>
        <taxon>Eukaryota</taxon>
        <taxon>Fungi</taxon>
        <taxon>Dikarya</taxon>
        <taxon>Ascomycota</taxon>
        <taxon>Pezizomycotina</taxon>
        <taxon>Sordariomycetes</taxon>
        <taxon>Hypocreomycetidae</taxon>
        <taxon>Hypocreales</taxon>
        <taxon>Hypocreaceae</taxon>
        <taxon>Trichoderma</taxon>
    </lineage>
</organism>
<dbReference type="Pfam" id="PF13302">
    <property type="entry name" value="Acetyltransf_3"/>
    <property type="match status" value="1"/>
</dbReference>
<feature type="domain" description="N-acetyltransferase" evidence="1">
    <location>
        <begin position="56"/>
        <end position="168"/>
    </location>
</feature>
<dbReference type="Proteomes" id="UP001642720">
    <property type="component" value="Unassembled WGS sequence"/>
</dbReference>